<name>A0ACC2VVW4_9TREE</name>
<reference evidence="1" key="1">
    <citation type="submission" date="2023-04" db="EMBL/GenBank/DDBJ databases">
        <title>Draft Genome sequencing of Naganishia species isolated from polar environments using Oxford Nanopore Technology.</title>
        <authorList>
            <person name="Leo P."/>
            <person name="Venkateswaran K."/>
        </authorList>
    </citation>
    <scope>NUCLEOTIDE SEQUENCE</scope>
    <source>
        <strain evidence="1">MNA-CCFEE 5423</strain>
    </source>
</reference>
<protein>
    <submittedName>
        <fullName evidence="1">Uncharacterized protein</fullName>
    </submittedName>
</protein>
<dbReference type="Proteomes" id="UP001227268">
    <property type="component" value="Unassembled WGS sequence"/>
</dbReference>
<comment type="caution">
    <text evidence="1">The sequence shown here is derived from an EMBL/GenBank/DDBJ whole genome shotgun (WGS) entry which is preliminary data.</text>
</comment>
<proteinExistence type="predicted"/>
<gene>
    <name evidence="1" type="ORF">QFC21_002973</name>
</gene>
<evidence type="ECO:0000313" key="2">
    <source>
        <dbReference type="Proteomes" id="UP001227268"/>
    </source>
</evidence>
<evidence type="ECO:0000313" key="1">
    <source>
        <dbReference type="EMBL" id="KAJ9102572.1"/>
    </source>
</evidence>
<accession>A0ACC2VVW4</accession>
<keyword evidence="2" id="KW-1185">Reference proteome</keyword>
<organism evidence="1 2">
    <name type="scientific">Naganishia friedmannii</name>
    <dbReference type="NCBI Taxonomy" id="89922"/>
    <lineage>
        <taxon>Eukaryota</taxon>
        <taxon>Fungi</taxon>
        <taxon>Dikarya</taxon>
        <taxon>Basidiomycota</taxon>
        <taxon>Agaricomycotina</taxon>
        <taxon>Tremellomycetes</taxon>
        <taxon>Filobasidiales</taxon>
        <taxon>Filobasidiaceae</taxon>
        <taxon>Naganishia</taxon>
    </lineage>
</organism>
<dbReference type="EMBL" id="JASBWT010000008">
    <property type="protein sequence ID" value="KAJ9102572.1"/>
    <property type="molecule type" value="Genomic_DNA"/>
</dbReference>
<sequence>MASDTVVMFLPRALSSLADAQTAVQRLGEFFKADTSSHEIVINPNLEVAIKVENATFEWVVGEEALQAESKKERKKKNIADSPAPSSGQSSSLPFRLESLELVVPRGQLVAIIGPLIGEMNQLSGKVSFSGKLGYCQQNAWIQNLTVRENILFGKPYEEDRYWRAVKAAALLSDLELFADGDMTEIGERGVNLSGGQKSRLNIARALYSNAEIILLDDPLSAVDAHVGLHLFEEAILGLKERGKTVVLVTHALHMLAKGVDYIYSLEAGKIVEEGTYGDLIRLDGAFKRLVREYGGQQEEEIEAEDVKDHKALEEVTRPTEQKITKKMMGNAAGVGKLEGRLIKGEVRKTGSVRHNIFVMAQ</sequence>